<evidence type="ECO:0000256" key="3">
    <source>
        <dbReference type="ARBA" id="ARBA00022833"/>
    </source>
</evidence>
<keyword evidence="1 4" id="KW-0533">Nickel</keyword>
<proteinExistence type="inferred from homology"/>
<dbReference type="Gene3D" id="3.30.2320.80">
    <property type="match status" value="1"/>
</dbReference>
<keyword evidence="3 4" id="KW-0862">Zinc</keyword>
<name>A0ABT7GPW6_9ACTN</name>
<dbReference type="RefSeq" id="WP_285341207.1">
    <property type="nucleotide sequence ID" value="NZ_JASITI010000007.1"/>
</dbReference>
<organism evidence="5 6">
    <name type="scientific">Streptomyces katrae</name>
    <dbReference type="NCBI Taxonomy" id="68223"/>
    <lineage>
        <taxon>Bacteria</taxon>
        <taxon>Bacillati</taxon>
        <taxon>Actinomycetota</taxon>
        <taxon>Actinomycetes</taxon>
        <taxon>Kitasatosporales</taxon>
        <taxon>Streptomycetaceae</taxon>
        <taxon>Streptomyces</taxon>
    </lineage>
</organism>
<sequence>MHEMSIAMAVVDQVAEAAQAGAARSVSRVELEIGELAGVVPDALAFSFQLACTATPLEGAELVTHPVTARARCASCTGEWAVGMPPELRCPDCGKADAVELLAGRELRIRRVVWEDAREPIPEEA</sequence>
<dbReference type="Proteomes" id="UP001223390">
    <property type="component" value="Unassembled WGS sequence"/>
</dbReference>
<protein>
    <recommendedName>
        <fullName evidence="4">Hydrogenase maturation factor HypA</fullName>
    </recommendedName>
</protein>
<feature type="binding site" evidence="4">
    <location>
        <position position="73"/>
    </location>
    <ligand>
        <name>Zn(2+)</name>
        <dbReference type="ChEBI" id="CHEBI:29105"/>
    </ligand>
</feature>
<dbReference type="Pfam" id="PF01155">
    <property type="entry name" value="HypA"/>
    <property type="match status" value="1"/>
</dbReference>
<dbReference type="HAMAP" id="MF_00213">
    <property type="entry name" value="HypA_HybF"/>
    <property type="match status" value="1"/>
</dbReference>
<dbReference type="PANTHER" id="PTHR34535:SF3">
    <property type="entry name" value="HYDROGENASE MATURATION FACTOR HYPA"/>
    <property type="match status" value="1"/>
</dbReference>
<comment type="caution">
    <text evidence="5">The sequence shown here is derived from an EMBL/GenBank/DDBJ whole genome shotgun (WGS) entry which is preliminary data.</text>
</comment>
<feature type="binding site" evidence="4">
    <location>
        <position position="93"/>
    </location>
    <ligand>
        <name>Zn(2+)</name>
        <dbReference type="ChEBI" id="CHEBI:29105"/>
    </ligand>
</feature>
<evidence type="ECO:0000313" key="5">
    <source>
        <dbReference type="EMBL" id="MDK9495638.1"/>
    </source>
</evidence>
<reference evidence="5 6" key="1">
    <citation type="submission" date="2023-05" db="EMBL/GenBank/DDBJ databases">
        <title>Sequencing and Assembly of Streptomyces sp. NP73.</title>
        <authorList>
            <person name="Konwar A.N."/>
            <person name="Saikia K."/>
            <person name="Thakur D."/>
        </authorList>
    </citation>
    <scope>NUCLEOTIDE SEQUENCE [LARGE SCALE GENOMIC DNA]</scope>
    <source>
        <strain evidence="5 6">NP73</strain>
    </source>
</reference>
<comment type="function">
    <text evidence="4">Involved in the maturation of [NiFe] hydrogenases. Required for nickel insertion into the metal center of the hydrogenase.</text>
</comment>
<evidence type="ECO:0000256" key="1">
    <source>
        <dbReference type="ARBA" id="ARBA00022596"/>
    </source>
</evidence>
<gene>
    <name evidence="4" type="primary">hypA</name>
    <name evidence="5" type="ORF">QEZ40_006666</name>
</gene>
<feature type="binding site" evidence="4">
    <location>
        <position position="2"/>
    </location>
    <ligand>
        <name>Ni(2+)</name>
        <dbReference type="ChEBI" id="CHEBI:49786"/>
    </ligand>
</feature>
<dbReference type="InterPro" id="IPR000688">
    <property type="entry name" value="HypA/HybF"/>
</dbReference>
<accession>A0ABT7GPW6</accession>
<dbReference type="EMBL" id="JASITI010000007">
    <property type="protein sequence ID" value="MDK9495638.1"/>
    <property type="molecule type" value="Genomic_DNA"/>
</dbReference>
<evidence type="ECO:0000313" key="6">
    <source>
        <dbReference type="Proteomes" id="UP001223390"/>
    </source>
</evidence>
<feature type="binding site" evidence="4">
    <location>
        <position position="76"/>
    </location>
    <ligand>
        <name>Zn(2+)</name>
        <dbReference type="ChEBI" id="CHEBI:29105"/>
    </ligand>
</feature>
<comment type="similarity">
    <text evidence="4">Belongs to the HypA/HybF family.</text>
</comment>
<keyword evidence="6" id="KW-1185">Reference proteome</keyword>
<keyword evidence="2 4" id="KW-0479">Metal-binding</keyword>
<dbReference type="PIRSF" id="PIRSF004761">
    <property type="entry name" value="Hydrgn_mat_HypA"/>
    <property type="match status" value="1"/>
</dbReference>
<evidence type="ECO:0000256" key="2">
    <source>
        <dbReference type="ARBA" id="ARBA00022723"/>
    </source>
</evidence>
<dbReference type="PANTHER" id="PTHR34535">
    <property type="entry name" value="HYDROGENASE MATURATION FACTOR HYPA"/>
    <property type="match status" value="1"/>
</dbReference>
<evidence type="ECO:0000256" key="4">
    <source>
        <dbReference type="HAMAP-Rule" id="MF_00213"/>
    </source>
</evidence>
<feature type="binding site" evidence="4">
    <location>
        <position position="90"/>
    </location>
    <ligand>
        <name>Zn(2+)</name>
        <dbReference type="ChEBI" id="CHEBI:29105"/>
    </ligand>
</feature>